<reference evidence="1 2" key="1">
    <citation type="submission" date="2021-03" db="EMBL/GenBank/DDBJ databases">
        <title>Lysobacter sp. nov. isolated from soil of gangwondo yeongwol, south Korea.</title>
        <authorList>
            <person name="Kim K.R."/>
            <person name="Kim K.H."/>
            <person name="Jeon C.O."/>
        </authorList>
    </citation>
    <scope>NUCLEOTIDE SEQUENCE [LARGE SCALE GENOMIC DNA]</scope>
    <source>
        <strain evidence="1 2">R19</strain>
    </source>
</reference>
<gene>
    <name evidence="1" type="ORF">I8J32_001295</name>
</gene>
<sequence length="86" mass="9352">MRSTFAPRKPRHRVLRMVFGLIGVALLALLVMFGLFVGAAMIATGIAYKLWKQRGKPVARVDARRGALDGEYRVVGSSAAASLPLR</sequence>
<protein>
    <submittedName>
        <fullName evidence="1">Uncharacterized protein</fullName>
    </submittedName>
</protein>
<dbReference type="AlphaFoldDB" id="A0A974Y6S3"/>
<accession>A0A974Y6S3</accession>
<keyword evidence="2" id="KW-1185">Reference proteome</keyword>
<name>A0A974Y6S3_9GAMM</name>
<dbReference type="EMBL" id="CP071518">
    <property type="protein sequence ID" value="QSX79906.1"/>
    <property type="molecule type" value="Genomic_DNA"/>
</dbReference>
<evidence type="ECO:0000313" key="2">
    <source>
        <dbReference type="Proteomes" id="UP000639274"/>
    </source>
</evidence>
<proteinExistence type="predicted"/>
<dbReference type="KEGG" id="lsf:I8J32_001295"/>
<organism evidence="1 2">
    <name type="scientific">Agrilutibacter solisilvae</name>
    <dbReference type="NCBI Taxonomy" id="2763317"/>
    <lineage>
        <taxon>Bacteria</taxon>
        <taxon>Pseudomonadati</taxon>
        <taxon>Pseudomonadota</taxon>
        <taxon>Gammaproteobacteria</taxon>
        <taxon>Lysobacterales</taxon>
        <taxon>Lysobacteraceae</taxon>
        <taxon>Agrilutibacter</taxon>
    </lineage>
</organism>
<evidence type="ECO:0000313" key="1">
    <source>
        <dbReference type="EMBL" id="QSX79906.1"/>
    </source>
</evidence>
<dbReference type="Proteomes" id="UP000639274">
    <property type="component" value="Chromosome"/>
</dbReference>